<protein>
    <submittedName>
        <fullName evidence="2">Transcriptional regulator with XRE-family HTH domain</fullName>
    </submittedName>
</protein>
<comment type="caution">
    <text evidence="2">The sequence shown here is derived from an EMBL/GenBank/DDBJ whole genome shotgun (WGS) entry which is preliminary data.</text>
</comment>
<organism evidence="2 3">
    <name type="scientific">Nocardiopsis mwathae</name>
    <dbReference type="NCBI Taxonomy" id="1472723"/>
    <lineage>
        <taxon>Bacteria</taxon>
        <taxon>Bacillati</taxon>
        <taxon>Actinomycetota</taxon>
        <taxon>Actinomycetes</taxon>
        <taxon>Streptosporangiales</taxon>
        <taxon>Nocardiopsidaceae</taxon>
        <taxon>Nocardiopsis</taxon>
    </lineage>
</organism>
<name>A0A7W9YGK7_9ACTN</name>
<proteinExistence type="predicted"/>
<keyword evidence="3" id="KW-1185">Reference proteome</keyword>
<dbReference type="Proteomes" id="UP000546642">
    <property type="component" value="Unassembled WGS sequence"/>
</dbReference>
<dbReference type="SUPFAM" id="SSF47413">
    <property type="entry name" value="lambda repressor-like DNA-binding domains"/>
    <property type="match status" value="1"/>
</dbReference>
<dbReference type="Pfam" id="PF13560">
    <property type="entry name" value="HTH_31"/>
    <property type="match status" value="1"/>
</dbReference>
<feature type="domain" description="DUF5753" evidence="1">
    <location>
        <begin position="104"/>
        <end position="279"/>
    </location>
</feature>
<dbReference type="GO" id="GO:0003677">
    <property type="term" value="F:DNA binding"/>
    <property type="evidence" value="ECO:0007669"/>
    <property type="project" value="InterPro"/>
</dbReference>
<sequence length="286" mass="32717">MAVGRPKRVTLRGRWLGQRLRELRDENRMKVDEVGDYLQRSSGTISRFESGLYPIRRAEVVALLDLYCVNDAKQRENLLRIADDVWQTGWWDGYAGDVSGWLVDFVWLESLATEHRLFEPCALPGLLQTEQYARALMMADDPSASKEQFDRWIELRMERQRLLDRDTPPCLDVVVDEAVLRRRVGGSRIMRAQLRHVLDVMDHPAVTFRVLPFSIGAHAGAVGSFNIFEMAEPYSEVAYVETVKGGLYIESPDTRPIVDRYDRLREASLDCEASAELISALIKELS</sequence>
<evidence type="ECO:0000313" key="3">
    <source>
        <dbReference type="Proteomes" id="UP000546642"/>
    </source>
</evidence>
<dbReference type="EMBL" id="JACHDS010000001">
    <property type="protein sequence ID" value="MBB6171742.1"/>
    <property type="molecule type" value="Genomic_DNA"/>
</dbReference>
<evidence type="ECO:0000259" key="1">
    <source>
        <dbReference type="Pfam" id="PF19054"/>
    </source>
</evidence>
<dbReference type="Gene3D" id="1.10.260.40">
    <property type="entry name" value="lambda repressor-like DNA-binding domains"/>
    <property type="match status" value="1"/>
</dbReference>
<dbReference type="InterPro" id="IPR043917">
    <property type="entry name" value="DUF5753"/>
</dbReference>
<dbReference type="CDD" id="cd00093">
    <property type="entry name" value="HTH_XRE"/>
    <property type="match status" value="1"/>
</dbReference>
<dbReference type="InterPro" id="IPR010982">
    <property type="entry name" value="Lambda_DNA-bd_dom_sf"/>
</dbReference>
<reference evidence="2 3" key="1">
    <citation type="submission" date="2020-08" db="EMBL/GenBank/DDBJ databases">
        <title>Sequencing the genomes of 1000 actinobacteria strains.</title>
        <authorList>
            <person name="Klenk H.-P."/>
        </authorList>
    </citation>
    <scope>NUCLEOTIDE SEQUENCE [LARGE SCALE GENOMIC DNA]</scope>
    <source>
        <strain evidence="2 3">DSM 46659</strain>
    </source>
</reference>
<dbReference type="Pfam" id="PF19054">
    <property type="entry name" value="DUF5753"/>
    <property type="match status" value="1"/>
</dbReference>
<dbReference type="InterPro" id="IPR001387">
    <property type="entry name" value="Cro/C1-type_HTH"/>
</dbReference>
<accession>A0A7W9YGK7</accession>
<gene>
    <name evidence="2" type="ORF">HNR23_001802</name>
</gene>
<evidence type="ECO:0000313" key="2">
    <source>
        <dbReference type="EMBL" id="MBB6171742.1"/>
    </source>
</evidence>
<dbReference type="RefSeq" id="WP_184074965.1">
    <property type="nucleotide sequence ID" value="NZ_JACHDS010000001.1"/>
</dbReference>
<dbReference type="AlphaFoldDB" id="A0A7W9YGK7"/>